<dbReference type="PANTHER" id="PTHR46887">
    <property type="entry name" value="TANDEM C2 DOMAINS NUCLEAR PROTEIN"/>
    <property type="match status" value="1"/>
</dbReference>
<evidence type="ECO:0000313" key="3">
    <source>
        <dbReference type="Proteomes" id="UP001318040"/>
    </source>
</evidence>
<protein>
    <submittedName>
        <fullName evidence="4">Tandem C2 domains nuclear protein-like isoform X1</fullName>
    </submittedName>
</protein>
<dbReference type="KEGG" id="pmrn:116953994"/>
<dbReference type="AlphaFoldDB" id="A0AAJ7XDE9"/>
<dbReference type="GeneID" id="116953994"/>
<reference evidence="4" key="1">
    <citation type="submission" date="2025-08" db="UniProtKB">
        <authorList>
            <consortium name="RefSeq"/>
        </authorList>
    </citation>
    <scope>IDENTIFICATION</scope>
    <source>
        <tissue evidence="4">Sperm</tissue>
    </source>
</reference>
<keyword evidence="3" id="KW-1185">Reference proteome</keyword>
<dbReference type="Proteomes" id="UP001318040">
    <property type="component" value="Chromosome 53"/>
</dbReference>
<dbReference type="PANTHER" id="PTHR46887:SF1">
    <property type="entry name" value="TANDEM C2 DOMAINS NUCLEAR PROTEIN"/>
    <property type="match status" value="1"/>
</dbReference>
<dbReference type="RefSeq" id="XP_032830255.1">
    <property type="nucleotide sequence ID" value="XM_032974364.1"/>
</dbReference>
<feature type="domain" description="C2" evidence="2">
    <location>
        <begin position="371"/>
        <end position="507"/>
    </location>
</feature>
<proteinExistence type="predicted"/>
<evidence type="ECO:0000256" key="1">
    <source>
        <dbReference type="SAM" id="MobiDB-lite"/>
    </source>
</evidence>
<dbReference type="InterPro" id="IPR000008">
    <property type="entry name" value="C2_dom"/>
</dbReference>
<name>A0AAJ7XDE9_PETMA</name>
<dbReference type="SMART" id="SM00239">
    <property type="entry name" value="C2"/>
    <property type="match status" value="2"/>
</dbReference>
<feature type="region of interest" description="Disordered" evidence="1">
    <location>
        <begin position="104"/>
        <end position="153"/>
    </location>
</feature>
<dbReference type="SUPFAM" id="SSF49562">
    <property type="entry name" value="C2 domain (Calcium/lipid-binding domain, CaLB)"/>
    <property type="match status" value="2"/>
</dbReference>
<dbReference type="PROSITE" id="PS50004">
    <property type="entry name" value="C2"/>
    <property type="match status" value="2"/>
</dbReference>
<dbReference type="GO" id="GO:0005634">
    <property type="term" value="C:nucleus"/>
    <property type="evidence" value="ECO:0007669"/>
    <property type="project" value="InterPro"/>
</dbReference>
<sequence>MEWLWAHVTATLGSLRRFCRKCSEVCGLGSAERPPLAAGGATECSSVASTPGDDYLLRKLPTGGQPVQFALPRLMPSFVQPKALETAGGEDEASKAFSRELFTQRKTSLSAGERSAAGSPERRPIGAGGGSPLAGSADAVPPRHYPEPVPNGGHVPVTRAHTLDSSRSTSPFTLYGSEWDLRSASLGRLHGHVDSEVSNTAGAHHVTPGGSSVYSSLSSIPSSISACSDHYSNSDSPSLDETEGGHLNVRIRYEPSMQQLWVTIVKAVDLEAQTRSGDGPSAYVKGVLNADKTWPLKTTTQRHTCAPEFNETFVFVVAELAMATANLQLSVLSRWPHRAVLGGTTLALEQAGPQEQDLWLPLSEQELGQYERGQLFVATSLKLSTMVITIQVIEARKLKRSTGAHPANAFVKADLWVSAERTERRRTRVARASQGDASWVETLAFPATNRENKFLGVSVAVRVCHRDSLRRTHVLGQVMLGWEGEGSAQEHWRQTLTNPDKVIAMWHQLK</sequence>
<feature type="domain" description="C2" evidence="2">
    <location>
        <begin position="243"/>
        <end position="360"/>
    </location>
</feature>
<dbReference type="Pfam" id="PF00168">
    <property type="entry name" value="C2"/>
    <property type="match status" value="2"/>
</dbReference>
<dbReference type="InterPro" id="IPR030542">
    <property type="entry name" value="Tac2-N"/>
</dbReference>
<accession>A0AAJ7XDE9</accession>
<dbReference type="InterPro" id="IPR035892">
    <property type="entry name" value="C2_domain_sf"/>
</dbReference>
<evidence type="ECO:0000313" key="4">
    <source>
        <dbReference type="RefSeq" id="XP_032830255.1"/>
    </source>
</evidence>
<evidence type="ECO:0000259" key="2">
    <source>
        <dbReference type="PROSITE" id="PS50004"/>
    </source>
</evidence>
<gene>
    <name evidence="4" type="primary">LOC116953994</name>
</gene>
<dbReference type="Gene3D" id="2.60.40.150">
    <property type="entry name" value="C2 domain"/>
    <property type="match status" value="2"/>
</dbReference>
<organism evidence="3 4">
    <name type="scientific">Petromyzon marinus</name>
    <name type="common">Sea lamprey</name>
    <dbReference type="NCBI Taxonomy" id="7757"/>
    <lineage>
        <taxon>Eukaryota</taxon>
        <taxon>Metazoa</taxon>
        <taxon>Chordata</taxon>
        <taxon>Craniata</taxon>
        <taxon>Vertebrata</taxon>
        <taxon>Cyclostomata</taxon>
        <taxon>Hyperoartia</taxon>
        <taxon>Petromyzontiformes</taxon>
        <taxon>Petromyzontidae</taxon>
        <taxon>Petromyzon</taxon>
    </lineage>
</organism>